<evidence type="ECO:0000256" key="4">
    <source>
        <dbReference type="ARBA" id="ARBA00022989"/>
    </source>
</evidence>
<dbReference type="Pfam" id="PF00892">
    <property type="entry name" value="EamA"/>
    <property type="match status" value="1"/>
</dbReference>
<feature type="transmembrane region" description="Helical" evidence="6">
    <location>
        <begin position="193"/>
        <end position="213"/>
    </location>
</feature>
<keyword evidence="3 6" id="KW-0812">Transmembrane</keyword>
<feature type="transmembrane region" description="Helical" evidence="6">
    <location>
        <begin position="111"/>
        <end position="131"/>
    </location>
</feature>
<feature type="transmembrane region" description="Helical" evidence="6">
    <location>
        <begin position="86"/>
        <end position="105"/>
    </location>
</feature>
<evidence type="ECO:0000259" key="7">
    <source>
        <dbReference type="Pfam" id="PF00892"/>
    </source>
</evidence>
<dbReference type="InterPro" id="IPR037185">
    <property type="entry name" value="EmrE-like"/>
</dbReference>
<dbReference type="RefSeq" id="WP_422919778.1">
    <property type="nucleotide sequence ID" value="NZ_JAMZEJ010000005.1"/>
</dbReference>
<reference evidence="8 9" key="1">
    <citation type="submission" date="2022-06" db="EMBL/GenBank/DDBJ databases">
        <title>Rhizosaccharibacter gen. nov. sp. nov. KSS12, endophytic bacteria isolated from sugarcane.</title>
        <authorList>
            <person name="Pitiwittayakul N."/>
        </authorList>
    </citation>
    <scope>NUCLEOTIDE SEQUENCE [LARGE SCALE GENOMIC DNA]</scope>
    <source>
        <strain evidence="8 9">KSS12</strain>
    </source>
</reference>
<dbReference type="InterPro" id="IPR051258">
    <property type="entry name" value="Diverse_Substrate_Transporter"/>
</dbReference>
<evidence type="ECO:0000256" key="5">
    <source>
        <dbReference type="ARBA" id="ARBA00023136"/>
    </source>
</evidence>
<dbReference type="PANTHER" id="PTHR42920">
    <property type="entry name" value="OS03G0707200 PROTEIN-RELATED"/>
    <property type="match status" value="1"/>
</dbReference>
<evidence type="ECO:0000313" key="8">
    <source>
        <dbReference type="EMBL" id="MCQ8241031.1"/>
    </source>
</evidence>
<keyword evidence="5 6" id="KW-0472">Membrane</keyword>
<keyword evidence="9" id="KW-1185">Reference proteome</keyword>
<feature type="transmembrane region" description="Helical" evidence="6">
    <location>
        <begin position="280"/>
        <end position="301"/>
    </location>
</feature>
<accession>A0ABT1VXG0</accession>
<organism evidence="8 9">
    <name type="scientific">Rhizosaccharibacter radicis</name>
    <dbReference type="NCBI Taxonomy" id="2782605"/>
    <lineage>
        <taxon>Bacteria</taxon>
        <taxon>Pseudomonadati</taxon>
        <taxon>Pseudomonadota</taxon>
        <taxon>Alphaproteobacteria</taxon>
        <taxon>Acetobacterales</taxon>
        <taxon>Acetobacteraceae</taxon>
        <taxon>Rhizosaccharibacter</taxon>
    </lineage>
</organism>
<feature type="transmembrane region" description="Helical" evidence="6">
    <location>
        <begin position="219"/>
        <end position="242"/>
    </location>
</feature>
<proteinExistence type="predicted"/>
<gene>
    <name evidence="8" type="ORF">NFI88_09295</name>
</gene>
<feature type="transmembrane region" description="Helical" evidence="6">
    <location>
        <begin position="138"/>
        <end position="157"/>
    </location>
</feature>
<feature type="transmembrane region" description="Helical" evidence="6">
    <location>
        <begin position="163"/>
        <end position="181"/>
    </location>
</feature>
<evidence type="ECO:0000256" key="1">
    <source>
        <dbReference type="ARBA" id="ARBA00004651"/>
    </source>
</evidence>
<keyword evidence="2" id="KW-1003">Cell membrane</keyword>
<sequence length="312" mass="31857">MSSASTVAGTADGGASGDLRRRLLAIPSLLCGMLSVQCGASLAKSLFPAFGPAGMVMMRTGFAAAALLILLRVTGSTIRLRGGRSAILRVLAYGASLAVMNLLFYESLVRLPLGIAVAVEFMGPLFLAVAGSRRLGDLLWAALAIGGLLLLLDPFGGHDPVDPVGLLFAAGAAAGWALYILTGRRLGQSVEGLAATALGMSVGALVALPFGAATISQALAHPALLLAAFGVAMLSSALPYPIEMMAMRRMSTRTFAVLMSLEPGLAAVIGLVLLHEALSLRGAVAVAMVVVASLGSALFDIPPPDTREPRPD</sequence>
<comment type="subcellular location">
    <subcellularLocation>
        <location evidence="1">Cell membrane</location>
        <topology evidence="1">Multi-pass membrane protein</topology>
    </subcellularLocation>
</comment>
<keyword evidence="4 6" id="KW-1133">Transmembrane helix</keyword>
<feature type="transmembrane region" description="Helical" evidence="6">
    <location>
        <begin position="254"/>
        <end position="274"/>
    </location>
</feature>
<evidence type="ECO:0000313" key="9">
    <source>
        <dbReference type="Proteomes" id="UP001524547"/>
    </source>
</evidence>
<evidence type="ECO:0000256" key="6">
    <source>
        <dbReference type="SAM" id="Phobius"/>
    </source>
</evidence>
<dbReference type="PANTHER" id="PTHR42920:SF5">
    <property type="entry name" value="EAMA DOMAIN-CONTAINING PROTEIN"/>
    <property type="match status" value="1"/>
</dbReference>
<feature type="domain" description="EamA" evidence="7">
    <location>
        <begin position="165"/>
        <end position="294"/>
    </location>
</feature>
<protein>
    <submittedName>
        <fullName evidence="8">EamA family transporter</fullName>
    </submittedName>
</protein>
<evidence type="ECO:0000256" key="2">
    <source>
        <dbReference type="ARBA" id="ARBA00022475"/>
    </source>
</evidence>
<dbReference type="EMBL" id="JAMZEJ010000005">
    <property type="protein sequence ID" value="MCQ8241031.1"/>
    <property type="molecule type" value="Genomic_DNA"/>
</dbReference>
<dbReference type="InterPro" id="IPR000620">
    <property type="entry name" value="EamA_dom"/>
</dbReference>
<dbReference type="Proteomes" id="UP001524547">
    <property type="component" value="Unassembled WGS sequence"/>
</dbReference>
<name>A0ABT1VXG0_9PROT</name>
<feature type="transmembrane region" description="Helical" evidence="6">
    <location>
        <begin position="49"/>
        <end position="74"/>
    </location>
</feature>
<dbReference type="SUPFAM" id="SSF103481">
    <property type="entry name" value="Multidrug resistance efflux transporter EmrE"/>
    <property type="match status" value="1"/>
</dbReference>
<evidence type="ECO:0000256" key="3">
    <source>
        <dbReference type="ARBA" id="ARBA00022692"/>
    </source>
</evidence>
<comment type="caution">
    <text evidence="8">The sequence shown here is derived from an EMBL/GenBank/DDBJ whole genome shotgun (WGS) entry which is preliminary data.</text>
</comment>